<evidence type="ECO:0000313" key="3">
    <source>
        <dbReference type="EMBL" id="MBM7636040.1"/>
    </source>
</evidence>
<dbReference type="Proteomes" id="UP000809081">
    <property type="component" value="Unassembled WGS sequence"/>
</dbReference>
<dbReference type="PANTHER" id="PTHR43479">
    <property type="entry name" value="ACREF/ENVCD OPERON REPRESSOR-RELATED"/>
    <property type="match status" value="1"/>
</dbReference>
<protein>
    <submittedName>
        <fullName evidence="3">AcrR family transcriptional regulator</fullName>
    </submittedName>
</protein>
<dbReference type="RefSeq" id="WP_205016934.1">
    <property type="nucleotide sequence ID" value="NZ_JAFBEI010000014.1"/>
</dbReference>
<evidence type="ECO:0000313" key="4">
    <source>
        <dbReference type="Proteomes" id="UP000809081"/>
    </source>
</evidence>
<sequence length="190" mass="22270">MVKDTRKKIVNAVLRIASSDKTKGKLTLAEIANEAGISRQAIYQKHFKNTEEIFKYIHEEIDNKILSVFSENVLTDPNVSLIYERVATYLLPVIYDYREWLKILYNSEVDLKWRKYLFDNYYTPIITYLEENKINVSPLTTKQTVRISIDYTISIISVWLSEDVPMHPSIFSKVFLEVINKSPISLINRK</sequence>
<dbReference type="InterPro" id="IPR001647">
    <property type="entry name" value="HTH_TetR"/>
</dbReference>
<keyword evidence="4" id="KW-1185">Reference proteome</keyword>
<proteinExistence type="predicted"/>
<feature type="domain" description="HTH tetR-type" evidence="2">
    <location>
        <begin position="25"/>
        <end position="56"/>
    </location>
</feature>
<evidence type="ECO:0000256" key="1">
    <source>
        <dbReference type="ARBA" id="ARBA00023125"/>
    </source>
</evidence>
<dbReference type="Pfam" id="PF00440">
    <property type="entry name" value="TetR_N"/>
    <property type="match status" value="1"/>
</dbReference>
<reference evidence="3 4" key="1">
    <citation type="submission" date="2021-01" db="EMBL/GenBank/DDBJ databases">
        <title>Genomic Encyclopedia of Type Strains, Phase IV (KMG-IV): sequencing the most valuable type-strain genomes for metagenomic binning, comparative biology and taxonomic classification.</title>
        <authorList>
            <person name="Goeker M."/>
        </authorList>
    </citation>
    <scope>NUCLEOTIDE SEQUENCE [LARGE SCALE GENOMIC DNA]</scope>
    <source>
        <strain evidence="3 4">DSM 27513</strain>
    </source>
</reference>
<dbReference type="PANTHER" id="PTHR43479:SF11">
    <property type="entry name" value="ACREF_ENVCD OPERON REPRESSOR-RELATED"/>
    <property type="match status" value="1"/>
</dbReference>
<keyword evidence="1" id="KW-0238">DNA-binding</keyword>
<dbReference type="Gene3D" id="1.10.357.10">
    <property type="entry name" value="Tetracycline Repressor, domain 2"/>
    <property type="match status" value="1"/>
</dbReference>
<dbReference type="EMBL" id="JAFBEI010000014">
    <property type="protein sequence ID" value="MBM7636040.1"/>
    <property type="molecule type" value="Genomic_DNA"/>
</dbReference>
<name>A0ABS2PM18_9STRE</name>
<dbReference type="InterPro" id="IPR050624">
    <property type="entry name" value="HTH-type_Tx_Regulator"/>
</dbReference>
<dbReference type="SUPFAM" id="SSF46689">
    <property type="entry name" value="Homeodomain-like"/>
    <property type="match status" value="1"/>
</dbReference>
<dbReference type="InterPro" id="IPR009057">
    <property type="entry name" value="Homeodomain-like_sf"/>
</dbReference>
<accession>A0ABS2PM18</accession>
<gene>
    <name evidence="3" type="ORF">JOC31_000859</name>
</gene>
<organism evidence="3 4">
    <name type="scientific">Streptococcus saliviloxodontae</name>
    <dbReference type="NCBI Taxonomy" id="1349416"/>
    <lineage>
        <taxon>Bacteria</taxon>
        <taxon>Bacillati</taxon>
        <taxon>Bacillota</taxon>
        <taxon>Bacilli</taxon>
        <taxon>Lactobacillales</taxon>
        <taxon>Streptococcaceae</taxon>
        <taxon>Streptococcus</taxon>
    </lineage>
</organism>
<comment type="caution">
    <text evidence="3">The sequence shown here is derived from an EMBL/GenBank/DDBJ whole genome shotgun (WGS) entry which is preliminary data.</text>
</comment>
<evidence type="ECO:0000259" key="2">
    <source>
        <dbReference type="Pfam" id="PF00440"/>
    </source>
</evidence>